<reference evidence="1 2" key="1">
    <citation type="submission" date="2018-09" db="EMBL/GenBank/DDBJ databases">
        <title>Phylogeny of the Shewanellaceae, and recommendation for two new genera, Pseudoshewanella and Parashewanella.</title>
        <authorList>
            <person name="Wang G."/>
        </authorList>
    </citation>
    <scope>NUCLEOTIDE SEQUENCE [LARGE SCALE GENOMIC DNA]</scope>
    <source>
        <strain evidence="1 2">C51</strain>
    </source>
</reference>
<dbReference type="EMBL" id="QZEI01000022">
    <property type="protein sequence ID" value="RLV60027.1"/>
    <property type="molecule type" value="Genomic_DNA"/>
</dbReference>
<dbReference type="OrthoDB" id="598113at2"/>
<organism evidence="1 2">
    <name type="scientific">Parashewanella curva</name>
    <dbReference type="NCBI Taxonomy" id="2338552"/>
    <lineage>
        <taxon>Bacteria</taxon>
        <taxon>Pseudomonadati</taxon>
        <taxon>Pseudomonadota</taxon>
        <taxon>Gammaproteobacteria</taxon>
        <taxon>Alteromonadales</taxon>
        <taxon>Shewanellaceae</taxon>
        <taxon>Parashewanella</taxon>
    </lineage>
</organism>
<keyword evidence="2" id="KW-1185">Reference proteome</keyword>
<dbReference type="Proteomes" id="UP000281474">
    <property type="component" value="Unassembled WGS sequence"/>
</dbReference>
<comment type="caution">
    <text evidence="1">The sequence shown here is derived from an EMBL/GenBank/DDBJ whole genome shotgun (WGS) entry which is preliminary data.</text>
</comment>
<accession>A0A3L8PX47</accession>
<dbReference type="RefSeq" id="WP_121838662.1">
    <property type="nucleotide sequence ID" value="NZ_ML014771.1"/>
</dbReference>
<dbReference type="AlphaFoldDB" id="A0A3L8PX47"/>
<proteinExistence type="predicted"/>
<evidence type="ECO:0000313" key="2">
    <source>
        <dbReference type="Proteomes" id="UP000281474"/>
    </source>
</evidence>
<gene>
    <name evidence="1" type="ORF">D5018_08915</name>
</gene>
<name>A0A3L8PX47_9GAMM</name>
<sequence length="140" mass="16524">MIKYQDLELAFDFVSFGGYSENEAYFSKKTGKFYYISDNIDAEEESIPDDLFESDEYIQVPDKQELDLGKQLVIDFTSEHLADELENVYQVFRKKGAYSRFKELLANRGLVEKWHQYEEINQKKALSAWAKEHDIDLNEK</sequence>
<evidence type="ECO:0000313" key="1">
    <source>
        <dbReference type="EMBL" id="RLV60027.1"/>
    </source>
</evidence>
<protein>
    <submittedName>
        <fullName evidence="1">Uncharacterized protein</fullName>
    </submittedName>
</protein>